<organism evidence="9">
    <name type="scientific">Puccinia triticina (isolate 1-1 / race 1 (BBBD))</name>
    <name type="common">Brown leaf rust fungus</name>
    <dbReference type="NCBI Taxonomy" id="630390"/>
    <lineage>
        <taxon>Eukaryota</taxon>
        <taxon>Fungi</taxon>
        <taxon>Dikarya</taxon>
        <taxon>Basidiomycota</taxon>
        <taxon>Pucciniomycotina</taxon>
        <taxon>Pucciniomycetes</taxon>
        <taxon>Pucciniales</taxon>
        <taxon>Pucciniaceae</taxon>
        <taxon>Puccinia</taxon>
    </lineage>
</organism>
<feature type="domain" description="Arginosuccinate synthase C-terminal" evidence="8">
    <location>
        <begin position="20"/>
        <end position="108"/>
    </location>
</feature>
<protein>
    <recommendedName>
        <fullName evidence="2">argininosuccinate synthase</fullName>
        <ecNumber evidence="2">6.3.4.5</ecNumber>
    </recommendedName>
</protein>
<dbReference type="VEuPathDB" id="FungiDB:PTTG_28770"/>
<evidence type="ECO:0000313" key="9">
    <source>
        <dbReference type="EMBL" id="OAV89210.1"/>
    </source>
</evidence>
<dbReference type="GO" id="GO:0005524">
    <property type="term" value="F:ATP binding"/>
    <property type="evidence" value="ECO:0007669"/>
    <property type="project" value="UniProtKB-KW"/>
</dbReference>
<dbReference type="PANTHER" id="PTHR11587:SF2">
    <property type="entry name" value="ARGININOSUCCINATE SYNTHASE"/>
    <property type="match status" value="1"/>
</dbReference>
<evidence type="ECO:0000313" key="11">
    <source>
        <dbReference type="Proteomes" id="UP000005240"/>
    </source>
</evidence>
<dbReference type="UniPathway" id="UPA00068">
    <property type="reaction ID" value="UER00113"/>
</dbReference>
<dbReference type="EnsemblFungi" id="PTTG_28770-t43_1">
    <property type="protein sequence ID" value="PTTG_28770-t43_1-p1"/>
    <property type="gene ID" value="PTTG_28770"/>
</dbReference>
<dbReference type="GO" id="GO:0000053">
    <property type="term" value="P:argininosuccinate metabolic process"/>
    <property type="evidence" value="ECO:0007669"/>
    <property type="project" value="TreeGrafter"/>
</dbReference>
<dbReference type="GO" id="GO:0004055">
    <property type="term" value="F:argininosuccinate synthase activity"/>
    <property type="evidence" value="ECO:0007669"/>
    <property type="project" value="UniProtKB-EC"/>
</dbReference>
<proteinExistence type="predicted"/>
<gene>
    <name evidence="9" type="ORF">PTTG_28770</name>
</gene>
<comment type="pathway">
    <text evidence="1">Amino-acid biosynthesis; L-arginine biosynthesis; L-arginine from L-ornithine and carbamoyl phosphate: step 2/3.</text>
</comment>
<dbReference type="OrthoDB" id="1688907at2759"/>
<evidence type="ECO:0000313" key="10">
    <source>
        <dbReference type="EnsemblFungi" id="PTTG_28770-t43_1-p1"/>
    </source>
</evidence>
<dbReference type="EC" id="6.3.4.5" evidence="2"/>
<dbReference type="GO" id="GO:0000050">
    <property type="term" value="P:urea cycle"/>
    <property type="evidence" value="ECO:0007669"/>
    <property type="project" value="TreeGrafter"/>
</dbReference>
<evidence type="ECO:0000256" key="1">
    <source>
        <dbReference type="ARBA" id="ARBA00004967"/>
    </source>
</evidence>
<name>A0A180G9B6_PUCT1</name>
<dbReference type="GO" id="GO:0005737">
    <property type="term" value="C:cytoplasm"/>
    <property type="evidence" value="ECO:0007669"/>
    <property type="project" value="TreeGrafter"/>
</dbReference>
<reference evidence="10 11" key="3">
    <citation type="journal article" date="2017" name="G3 (Bethesda)">
        <title>Comparative analysis highlights variable genome content of wheat rusts and divergence of the mating loci.</title>
        <authorList>
            <person name="Cuomo C.A."/>
            <person name="Bakkeren G."/>
            <person name="Khalil H.B."/>
            <person name="Panwar V."/>
            <person name="Joly D."/>
            <person name="Linning R."/>
            <person name="Sakthikumar S."/>
            <person name="Song X."/>
            <person name="Adiconis X."/>
            <person name="Fan L."/>
            <person name="Goldberg J.M."/>
            <person name="Levin J.Z."/>
            <person name="Young S."/>
            <person name="Zeng Q."/>
            <person name="Anikster Y."/>
            <person name="Bruce M."/>
            <person name="Wang M."/>
            <person name="Yin C."/>
            <person name="McCallum B."/>
            <person name="Szabo L.J."/>
            <person name="Hulbert S."/>
            <person name="Chen X."/>
            <person name="Fellers J.P."/>
        </authorList>
    </citation>
    <scope>NUCLEOTIDE SEQUENCE</scope>
    <source>
        <strain evidence="11">Isolate 1-1 / race 1 (BBBD)</strain>
        <strain evidence="10">isolate 1-1 / race 1 (BBBD)</strain>
    </source>
</reference>
<dbReference type="STRING" id="630390.A0A180G9B6"/>
<reference evidence="9" key="1">
    <citation type="submission" date="2009-11" db="EMBL/GenBank/DDBJ databases">
        <authorList>
            <consortium name="The Broad Institute Genome Sequencing Platform"/>
            <person name="Ward D."/>
            <person name="Feldgarden M."/>
            <person name="Earl A."/>
            <person name="Young S.K."/>
            <person name="Zeng Q."/>
            <person name="Koehrsen M."/>
            <person name="Alvarado L."/>
            <person name="Berlin A."/>
            <person name="Bochicchio J."/>
            <person name="Borenstein D."/>
            <person name="Chapman S.B."/>
            <person name="Chen Z."/>
            <person name="Engels R."/>
            <person name="Freedman E."/>
            <person name="Gellesch M."/>
            <person name="Goldberg J."/>
            <person name="Griggs A."/>
            <person name="Gujja S."/>
            <person name="Heilman E."/>
            <person name="Heiman D."/>
            <person name="Hepburn T."/>
            <person name="Howarth C."/>
            <person name="Jen D."/>
            <person name="Larson L."/>
            <person name="Lewis B."/>
            <person name="Mehta T."/>
            <person name="Park D."/>
            <person name="Pearson M."/>
            <person name="Roberts A."/>
            <person name="Saif S."/>
            <person name="Shea T."/>
            <person name="Shenoy N."/>
            <person name="Sisk P."/>
            <person name="Stolte C."/>
            <person name="Sykes S."/>
            <person name="Thomson T."/>
            <person name="Walk T."/>
            <person name="White J."/>
            <person name="Yandava C."/>
            <person name="Izard J."/>
            <person name="Baranova O.V."/>
            <person name="Blanton J.M."/>
            <person name="Tanner A.C."/>
            <person name="Dewhirst F.E."/>
            <person name="Haas B."/>
            <person name="Nusbaum C."/>
            <person name="Birren B."/>
        </authorList>
    </citation>
    <scope>NUCLEOTIDE SEQUENCE [LARGE SCALE GENOMIC DNA]</scope>
    <source>
        <strain evidence="9">1-1 BBBD Race 1</strain>
    </source>
</reference>
<dbReference type="InterPro" id="IPR001518">
    <property type="entry name" value="Arginosuc_synth"/>
</dbReference>
<dbReference type="InterPro" id="IPR048268">
    <property type="entry name" value="Arginosuc_syn_C"/>
</dbReference>
<evidence type="ECO:0000259" key="8">
    <source>
        <dbReference type="Pfam" id="PF20979"/>
    </source>
</evidence>
<dbReference type="SUPFAM" id="SSF69864">
    <property type="entry name" value="Argininosuccinate synthetase, C-terminal domain"/>
    <property type="match status" value="1"/>
</dbReference>
<evidence type="ECO:0000256" key="4">
    <source>
        <dbReference type="ARBA" id="ARBA00022598"/>
    </source>
</evidence>
<evidence type="ECO:0000256" key="6">
    <source>
        <dbReference type="ARBA" id="ARBA00022741"/>
    </source>
</evidence>
<keyword evidence="7" id="KW-0067">ATP-binding</keyword>
<dbReference type="InterPro" id="IPR024074">
    <property type="entry name" value="AS_cat/multimer_dom_body"/>
</dbReference>
<keyword evidence="5" id="KW-0028">Amino-acid biosynthesis</keyword>
<dbReference type="Proteomes" id="UP000005240">
    <property type="component" value="Unassembled WGS sequence"/>
</dbReference>
<sequence length="136" mass="14805">MSFGGVTSGSSRIPALTPGASRVQSFVTTELSKILYNGYWFSPKREFVQSALEASQKNVNGRVQLSLYKGNVIVDGRASNEGLYDAKESSMDEMGGFEPTDTSACMQLTTVIYIECSLSYLGGMIMSLKEEDEVIC</sequence>
<dbReference type="EMBL" id="ADAS02000136">
    <property type="protein sequence ID" value="OAV89210.1"/>
    <property type="molecule type" value="Genomic_DNA"/>
</dbReference>
<reference evidence="9" key="2">
    <citation type="submission" date="2016-05" db="EMBL/GenBank/DDBJ databases">
        <title>Comparative analysis highlights variable genome content of wheat rusts and divergence of the mating loci.</title>
        <authorList>
            <person name="Cuomo C.A."/>
            <person name="Bakkeren G."/>
            <person name="Szabo L."/>
            <person name="Khalil H."/>
            <person name="Joly D."/>
            <person name="Goldberg J."/>
            <person name="Young S."/>
            <person name="Zeng Q."/>
            <person name="Fellers J."/>
        </authorList>
    </citation>
    <scope>NUCLEOTIDE SEQUENCE [LARGE SCALE GENOMIC DNA]</scope>
    <source>
        <strain evidence="9">1-1 BBBD Race 1</strain>
    </source>
</reference>
<dbReference type="AlphaFoldDB" id="A0A180G9B6"/>
<dbReference type="PANTHER" id="PTHR11587">
    <property type="entry name" value="ARGININOSUCCINATE SYNTHASE"/>
    <property type="match status" value="1"/>
</dbReference>
<keyword evidence="4" id="KW-0436">Ligase</keyword>
<keyword evidence="11" id="KW-1185">Reference proteome</keyword>
<evidence type="ECO:0000256" key="7">
    <source>
        <dbReference type="ARBA" id="ARBA00022840"/>
    </source>
</evidence>
<reference evidence="10" key="4">
    <citation type="submission" date="2025-05" db="UniProtKB">
        <authorList>
            <consortium name="EnsemblFungi"/>
        </authorList>
    </citation>
    <scope>IDENTIFICATION</scope>
    <source>
        <strain evidence="10">isolate 1-1 / race 1 (BBBD)</strain>
    </source>
</reference>
<evidence type="ECO:0000256" key="5">
    <source>
        <dbReference type="ARBA" id="ARBA00022605"/>
    </source>
</evidence>
<dbReference type="GO" id="GO:0006526">
    <property type="term" value="P:L-arginine biosynthetic process"/>
    <property type="evidence" value="ECO:0007669"/>
    <property type="project" value="UniProtKB-UniPathway"/>
</dbReference>
<keyword evidence="3" id="KW-0055">Arginine biosynthesis</keyword>
<keyword evidence="6" id="KW-0547">Nucleotide-binding</keyword>
<dbReference type="Pfam" id="PF20979">
    <property type="entry name" value="Arginosuc_syn_C"/>
    <property type="match status" value="1"/>
</dbReference>
<evidence type="ECO:0000256" key="3">
    <source>
        <dbReference type="ARBA" id="ARBA00022571"/>
    </source>
</evidence>
<evidence type="ECO:0000256" key="2">
    <source>
        <dbReference type="ARBA" id="ARBA00012286"/>
    </source>
</evidence>
<accession>A0A180G9B6</accession>
<dbReference type="Gene3D" id="3.90.1260.10">
    <property type="entry name" value="Argininosuccinate synthetase, chain A, domain 2"/>
    <property type="match status" value="1"/>
</dbReference>